<evidence type="ECO:0000256" key="3">
    <source>
        <dbReference type="ARBA" id="ARBA00023134"/>
    </source>
</evidence>
<dbReference type="Pfam" id="PF02841">
    <property type="entry name" value="GBP_C"/>
    <property type="match status" value="1"/>
</dbReference>
<dbReference type="Pfam" id="PF02263">
    <property type="entry name" value="GBP"/>
    <property type="match status" value="1"/>
</dbReference>
<comment type="caution">
    <text evidence="7">The sequence shown here is derived from an EMBL/GenBank/DDBJ whole genome shotgun (WGS) entry which is preliminary data.</text>
</comment>
<evidence type="ECO:0000256" key="1">
    <source>
        <dbReference type="ARBA" id="ARBA00022741"/>
    </source>
</evidence>
<dbReference type="EMBL" id="CALNXJ010000001">
    <property type="protein sequence ID" value="CAH3031181.1"/>
    <property type="molecule type" value="Genomic_DNA"/>
</dbReference>
<dbReference type="InterPro" id="IPR003191">
    <property type="entry name" value="Guanylate-bd/ATL_C"/>
</dbReference>
<dbReference type="InterPro" id="IPR015894">
    <property type="entry name" value="Guanylate-bd_N"/>
</dbReference>
<protein>
    <recommendedName>
        <fullName evidence="6">GB1/RHD3-type G domain-containing protein</fullName>
    </recommendedName>
</protein>
<gene>
    <name evidence="7" type="ORF">PMEA_00001184</name>
</gene>
<dbReference type="InterPro" id="IPR027417">
    <property type="entry name" value="P-loop_NTPase"/>
</dbReference>
<accession>A0AAU9VNN1</accession>
<dbReference type="Gene3D" id="3.40.50.300">
    <property type="entry name" value="P-loop containing nucleotide triphosphate hydrolases"/>
    <property type="match status" value="1"/>
</dbReference>
<organism evidence="7 8">
    <name type="scientific">Pocillopora meandrina</name>
    <dbReference type="NCBI Taxonomy" id="46732"/>
    <lineage>
        <taxon>Eukaryota</taxon>
        <taxon>Metazoa</taxon>
        <taxon>Cnidaria</taxon>
        <taxon>Anthozoa</taxon>
        <taxon>Hexacorallia</taxon>
        <taxon>Scleractinia</taxon>
        <taxon>Astrocoeniina</taxon>
        <taxon>Pocilloporidae</taxon>
        <taxon>Pocillopora</taxon>
    </lineage>
</organism>
<dbReference type="GO" id="GO:0005525">
    <property type="term" value="F:GTP binding"/>
    <property type="evidence" value="ECO:0007669"/>
    <property type="project" value="UniProtKB-KW"/>
</dbReference>
<dbReference type="GO" id="GO:0003924">
    <property type="term" value="F:GTPase activity"/>
    <property type="evidence" value="ECO:0007669"/>
    <property type="project" value="InterPro"/>
</dbReference>
<keyword evidence="8" id="KW-1185">Reference proteome</keyword>
<dbReference type="AlphaFoldDB" id="A0AAU9VNN1"/>
<dbReference type="InterPro" id="IPR036543">
    <property type="entry name" value="Guanylate-bd_C_sf"/>
</dbReference>
<dbReference type="Gene3D" id="1.20.1000.10">
    <property type="entry name" value="Guanylate-binding protein, C-terminal domain"/>
    <property type="match status" value="1"/>
</dbReference>
<keyword evidence="1" id="KW-0547">Nucleotide-binding</keyword>
<keyword evidence="5" id="KW-0175">Coiled coil</keyword>
<dbReference type="Proteomes" id="UP001159428">
    <property type="component" value="Unassembled WGS sequence"/>
</dbReference>
<dbReference type="InterPro" id="IPR030386">
    <property type="entry name" value="G_GB1_RHD3_dom"/>
</dbReference>
<comment type="similarity">
    <text evidence="4">Belongs to the TRAFAC class dynamin-like GTPase superfamily. GB1/RHD3 GTPase family.</text>
</comment>
<dbReference type="PROSITE" id="PS51715">
    <property type="entry name" value="G_GB1_RHD3"/>
    <property type="match status" value="1"/>
</dbReference>
<evidence type="ECO:0000259" key="6">
    <source>
        <dbReference type="PROSITE" id="PS51715"/>
    </source>
</evidence>
<dbReference type="PANTHER" id="PTHR10751">
    <property type="entry name" value="GUANYLATE BINDING PROTEIN"/>
    <property type="match status" value="1"/>
</dbReference>
<dbReference type="SUPFAM" id="SSF52540">
    <property type="entry name" value="P-loop containing nucleoside triphosphate hydrolases"/>
    <property type="match status" value="1"/>
</dbReference>
<dbReference type="SUPFAM" id="SSF48340">
    <property type="entry name" value="Interferon-induced guanylate-binding protein 1 (GBP1), C-terminal domain"/>
    <property type="match status" value="1"/>
</dbReference>
<evidence type="ECO:0000256" key="4">
    <source>
        <dbReference type="PROSITE-ProRule" id="PRU01052"/>
    </source>
</evidence>
<keyword evidence="3" id="KW-0342">GTP-binding</keyword>
<feature type="coiled-coil region" evidence="5">
    <location>
        <begin position="510"/>
        <end position="561"/>
    </location>
</feature>
<sequence length="651" mass="74039">MSEQRAVPLCLPNNYKWDAQTGEYSKSAGPRESLCVIDAAIERLKSIKGPVCVVSIAGPYRGGKSYILSKLFDQGEVFRLGHSMDPETVGIWMWIVPDKFKDSNGQEFTVVLLDSEGTDAASSDGSNDHCIFTLIVLLASVLIYNSPVVPKRTDVNQLDFIAKLSERVQLYAQTSDPPSGEGLRADANRFHKTFPFFIWLLRDARLHLPGDCHSIKDFFLKRIFNSDLTSKCDQSNQVAKSILNFFAGFDAFKVPPPPSDEQLTAKPNRDEVQQDLQGPFFQGVQEFKALLRSKLSAKRSFNDGEYVTGEALAALVNIYVSALNTRGTVPNVQSAWETFVHTKCAGAKLAALKAYKSVMASELAGLLPCDSDYIRRVQERAIGESMRFFKEETVGVSVSSSVKYLDELVGNMNESLKRWQDENNRLTKEKCSKLLRELKKEHLDPILRELRGKEGVSMSFDRIVGDYAAIEKRFQREAKGAKDVCAQEFYDFHPEMQEEMKHHMAYLQQLKDFDESLAFERQEKARQEQERQRIEEVNARLEEERRAKEKEMGILKAKQEEDRKRLEVQFKADMEAQREQMNNMMTANMNVLQKDREAILQQNQTSKEMMARTQLLMDERNVQIVELQKQIIALLKGPPSPPLEKGICVIS</sequence>
<keyword evidence="2" id="KW-0378">Hydrolase</keyword>
<feature type="domain" description="GB1/RHD3-type G" evidence="6">
    <location>
        <begin position="48"/>
        <end position="203"/>
    </location>
</feature>
<reference evidence="7 8" key="1">
    <citation type="submission" date="2022-05" db="EMBL/GenBank/DDBJ databases">
        <authorList>
            <consortium name="Genoscope - CEA"/>
            <person name="William W."/>
        </authorList>
    </citation>
    <scope>NUCLEOTIDE SEQUENCE [LARGE SCALE GENOMIC DNA]</scope>
</reference>
<evidence type="ECO:0000256" key="5">
    <source>
        <dbReference type="SAM" id="Coils"/>
    </source>
</evidence>
<evidence type="ECO:0000256" key="2">
    <source>
        <dbReference type="ARBA" id="ARBA00022801"/>
    </source>
</evidence>
<proteinExistence type="inferred from homology"/>
<name>A0AAU9VNN1_9CNID</name>
<evidence type="ECO:0000313" key="8">
    <source>
        <dbReference type="Proteomes" id="UP001159428"/>
    </source>
</evidence>
<evidence type="ECO:0000313" key="7">
    <source>
        <dbReference type="EMBL" id="CAH3031181.1"/>
    </source>
</evidence>